<dbReference type="EMBL" id="CP000839">
    <property type="protein sequence ID" value="ABW32095.1"/>
    <property type="molecule type" value="Genomic_DNA"/>
</dbReference>
<sequence>MRSEKELTQRECTPNNTVQIWGLIRLVVVATSPMGLTSNNEVRPCTENPVEQSHRPVKHRYHPTLGFGEFNAAHRFCKAVDEVSNFLRPRSRMAEFVSLSDRRKKFMKGVSELQELFQAA</sequence>
<dbReference type="AlphaFoldDB" id="A8ZLR8"/>
<evidence type="ECO:0000256" key="1">
    <source>
        <dbReference type="SAM" id="MobiDB-lite"/>
    </source>
</evidence>
<dbReference type="HOGENOM" id="CLU_2044547_0_0_3"/>
<accession>A8ZLR8</accession>
<gene>
    <name evidence="2" type="ordered locus">AM1_B0377</name>
</gene>
<evidence type="ECO:0000313" key="2">
    <source>
        <dbReference type="EMBL" id="ABW32095.1"/>
    </source>
</evidence>
<reference evidence="2 3" key="1">
    <citation type="journal article" date="2008" name="Proc. Natl. Acad. Sci. U.S.A.">
        <title>Niche adaptation and genome expansion in the chlorophyll d-producing cyanobacterium Acaryochloris marina.</title>
        <authorList>
            <person name="Swingley W.D."/>
            <person name="Chen M."/>
            <person name="Cheung P.C."/>
            <person name="Conrad A.L."/>
            <person name="Dejesa L.C."/>
            <person name="Hao J."/>
            <person name="Honchak B.M."/>
            <person name="Karbach L.E."/>
            <person name="Kurdoglu A."/>
            <person name="Lahiri S."/>
            <person name="Mastrian S.D."/>
            <person name="Miyashita H."/>
            <person name="Page L."/>
            <person name="Ramakrishna P."/>
            <person name="Satoh S."/>
            <person name="Sattley W.M."/>
            <person name="Shimada Y."/>
            <person name="Taylor H.L."/>
            <person name="Tomo T."/>
            <person name="Tsuchiya T."/>
            <person name="Wang Z.T."/>
            <person name="Raymond J."/>
            <person name="Mimuro M."/>
            <person name="Blankenship R.E."/>
            <person name="Touchman J.W."/>
        </authorList>
    </citation>
    <scope>NUCLEOTIDE SEQUENCE [LARGE SCALE GENOMIC DNA]</scope>
    <source>
        <strain evidence="3">MBIC 11017</strain>
        <plasmid evidence="3">Plasmid pREB2</plasmid>
    </source>
</reference>
<organism evidence="2 3">
    <name type="scientific">Acaryochloris marina (strain MBIC 11017)</name>
    <dbReference type="NCBI Taxonomy" id="329726"/>
    <lineage>
        <taxon>Bacteria</taxon>
        <taxon>Bacillati</taxon>
        <taxon>Cyanobacteriota</taxon>
        <taxon>Cyanophyceae</taxon>
        <taxon>Acaryochloridales</taxon>
        <taxon>Acaryochloridaceae</taxon>
        <taxon>Acaryochloris</taxon>
    </lineage>
</organism>
<dbReference type="RefSeq" id="WP_012167241.1">
    <property type="nucleotide sequence ID" value="NC_009927.1"/>
</dbReference>
<dbReference type="KEGG" id="amr:AM1_B0377"/>
<keyword evidence="2" id="KW-0614">Plasmid</keyword>
<protein>
    <recommendedName>
        <fullName evidence="4">DDE domain-containing protein</fullName>
    </recommendedName>
</protein>
<geneLocation type="plasmid" evidence="2 3">
    <name>pREB2</name>
</geneLocation>
<keyword evidence="3" id="KW-1185">Reference proteome</keyword>
<evidence type="ECO:0000313" key="3">
    <source>
        <dbReference type="Proteomes" id="UP000000268"/>
    </source>
</evidence>
<dbReference type="Proteomes" id="UP000000268">
    <property type="component" value="Plasmid pREB2"/>
</dbReference>
<name>A8ZLR8_ACAM1</name>
<feature type="region of interest" description="Disordered" evidence="1">
    <location>
        <begin position="37"/>
        <end position="56"/>
    </location>
</feature>
<proteinExistence type="predicted"/>
<evidence type="ECO:0008006" key="4">
    <source>
        <dbReference type="Google" id="ProtNLM"/>
    </source>
</evidence>